<comment type="caution">
    <text evidence="2">The sequence shown here is derived from an EMBL/GenBank/DDBJ whole genome shotgun (WGS) entry which is preliminary data.</text>
</comment>
<dbReference type="PANTHER" id="PTHR35205:SF1">
    <property type="entry name" value="ZU5 DOMAIN-CONTAINING PROTEIN"/>
    <property type="match status" value="1"/>
</dbReference>
<dbReference type="SUPFAM" id="SSF52540">
    <property type="entry name" value="P-loop containing nucleoside triphosphate hydrolases"/>
    <property type="match status" value="1"/>
</dbReference>
<dbReference type="SUPFAM" id="SSF48452">
    <property type="entry name" value="TPR-like"/>
    <property type="match status" value="1"/>
</dbReference>
<evidence type="ECO:0008006" key="4">
    <source>
        <dbReference type="Google" id="ProtNLM"/>
    </source>
</evidence>
<dbReference type="InterPro" id="IPR011990">
    <property type="entry name" value="TPR-like_helical_dom_sf"/>
</dbReference>
<dbReference type="Gene3D" id="3.40.50.300">
    <property type="entry name" value="P-loop containing nucleotide triphosphate hydrolases"/>
    <property type="match status" value="1"/>
</dbReference>
<dbReference type="Pfam" id="PF13374">
    <property type="entry name" value="TPR_10"/>
    <property type="match status" value="1"/>
</dbReference>
<evidence type="ECO:0000313" key="2">
    <source>
        <dbReference type="EMBL" id="KAK5107705.1"/>
    </source>
</evidence>
<dbReference type="InterPro" id="IPR027417">
    <property type="entry name" value="P-loop_NTPase"/>
</dbReference>
<dbReference type="PANTHER" id="PTHR35205">
    <property type="entry name" value="NB-ARC AND TPR DOMAIN PROTEIN"/>
    <property type="match status" value="1"/>
</dbReference>
<protein>
    <recommendedName>
        <fullName evidence="4">NB-ARC domain-containing protein</fullName>
    </recommendedName>
</protein>
<proteinExistence type="predicted"/>
<organism evidence="2 3">
    <name type="scientific">Meristemomyces frigidus</name>
    <dbReference type="NCBI Taxonomy" id="1508187"/>
    <lineage>
        <taxon>Eukaryota</taxon>
        <taxon>Fungi</taxon>
        <taxon>Dikarya</taxon>
        <taxon>Ascomycota</taxon>
        <taxon>Pezizomycotina</taxon>
        <taxon>Dothideomycetes</taxon>
        <taxon>Dothideomycetidae</taxon>
        <taxon>Mycosphaerellales</taxon>
        <taxon>Teratosphaeriaceae</taxon>
        <taxon>Meristemomyces</taxon>
    </lineage>
</organism>
<accession>A0AAN7THG0</accession>
<evidence type="ECO:0000313" key="3">
    <source>
        <dbReference type="Proteomes" id="UP001310890"/>
    </source>
</evidence>
<reference evidence="2" key="1">
    <citation type="submission" date="2023-08" db="EMBL/GenBank/DDBJ databases">
        <title>Black Yeasts Isolated from many extreme environments.</title>
        <authorList>
            <person name="Coleine C."/>
            <person name="Stajich J.E."/>
            <person name="Selbmann L."/>
        </authorList>
    </citation>
    <scope>NUCLEOTIDE SEQUENCE</scope>
    <source>
        <strain evidence="2">CCFEE 5401</strain>
    </source>
</reference>
<dbReference type="EMBL" id="JAVRRL010000110">
    <property type="protein sequence ID" value="KAK5107705.1"/>
    <property type="molecule type" value="Genomic_DNA"/>
</dbReference>
<feature type="compositionally biased region" description="Basic residues" evidence="1">
    <location>
        <begin position="25"/>
        <end position="44"/>
    </location>
</feature>
<name>A0AAN7THG0_9PEZI</name>
<sequence>MVMDRASELLAADACSGAKTSFRDRSRRSNVSRTTLQHRARGRRSLGEKAQSQQYLTLWEEKALVKYLVHQDALGRPVRIKYVATRPDYAGTCSHTSLRTVASYVVRQELQQQVEERLPEARTGGGTYNSIVVLVGLGGAGKSQLALKYIQTHWRKYNAVFWVDVRLRESLERDYIQIHRLLSGNEQGASSLRLDIDQAISAGKTWFESREGKWLFVYDNADSLDDKDDPYFVDLQHYLPDAPGVEMIVATRSRTAMDMTELEAIEVGKLASAESMEMFMRCSKLGNPSKAVCTEAALIVAELDHLALAVTRAGAYVAATPRIRSNMAVYLPEYRRRRKALLGRKAKQQIHAYGESVLSTWETSCATIAQQCPVAVRVLSFFAFLDPEDIFLELFRHAASPSAVGRECAEEDWRGFLSPQGPLEDVLDEALEALSTYSLVQWKDEQAGYSMHKLVHAWGFDRLGAEEQGRYSQRSLAFLRSVMQDSQLDPVRKSRITPHISSSVARLREWHKTSSHVQERSLCVMCSLADFVGDAGQYHTEYELRAFEETERERGKAQDEEGWLRSLSNPALVLRRQGKYEAAETMNRRALEGCEKVLGKEHPDTLTSVSDLALVLQ</sequence>
<evidence type="ECO:0000256" key="1">
    <source>
        <dbReference type="SAM" id="MobiDB-lite"/>
    </source>
</evidence>
<dbReference type="Gene3D" id="1.25.40.10">
    <property type="entry name" value="Tetratricopeptide repeat domain"/>
    <property type="match status" value="1"/>
</dbReference>
<gene>
    <name evidence="2" type="ORF">LTR62_000899</name>
</gene>
<dbReference type="AlphaFoldDB" id="A0AAN7THG0"/>
<dbReference type="Proteomes" id="UP001310890">
    <property type="component" value="Unassembled WGS sequence"/>
</dbReference>
<feature type="region of interest" description="Disordered" evidence="1">
    <location>
        <begin position="21"/>
        <end position="48"/>
    </location>
</feature>